<name>A0ABU3BE88_9FLAO</name>
<keyword evidence="3" id="KW-1185">Reference proteome</keyword>
<dbReference type="Proteomes" id="UP001250662">
    <property type="component" value="Unassembled WGS sequence"/>
</dbReference>
<proteinExistence type="predicted"/>
<protein>
    <recommendedName>
        <fullName evidence="4">Lipoprotein</fullName>
    </recommendedName>
</protein>
<sequence>MKNVYLIILAVLMFLSCDPVSDMEANIENLTSESLTIEFISSEVSLNKTLQIAPNEIKLFQEGFDIGSTYLEPSLIDYDSVLIKNQAQEIVKIYKPNEAGKNIYNISAYWQGTEPSKRFFKYEYEIESSEIE</sequence>
<evidence type="ECO:0008006" key="4">
    <source>
        <dbReference type="Google" id="ProtNLM"/>
    </source>
</evidence>
<reference evidence="2 3" key="1">
    <citation type="submission" date="2023-09" db="EMBL/GenBank/DDBJ databases">
        <authorList>
            <person name="Rey-Velasco X."/>
        </authorList>
    </citation>
    <scope>NUCLEOTIDE SEQUENCE [LARGE SCALE GENOMIC DNA]</scope>
    <source>
        <strain evidence="2 3">P007</strain>
    </source>
</reference>
<accession>A0ABU3BE88</accession>
<feature type="chain" id="PRO_5046281892" description="Lipoprotein" evidence="1">
    <location>
        <begin position="22"/>
        <end position="132"/>
    </location>
</feature>
<evidence type="ECO:0000256" key="1">
    <source>
        <dbReference type="SAM" id="SignalP"/>
    </source>
</evidence>
<organism evidence="2 3">
    <name type="scientific">Croceitalea vernalis</name>
    <dbReference type="NCBI Taxonomy" id="3075599"/>
    <lineage>
        <taxon>Bacteria</taxon>
        <taxon>Pseudomonadati</taxon>
        <taxon>Bacteroidota</taxon>
        <taxon>Flavobacteriia</taxon>
        <taxon>Flavobacteriales</taxon>
        <taxon>Flavobacteriaceae</taxon>
        <taxon>Croceitalea</taxon>
    </lineage>
</organism>
<dbReference type="RefSeq" id="WP_311384123.1">
    <property type="nucleotide sequence ID" value="NZ_JAVRHU010000001.1"/>
</dbReference>
<feature type="signal peptide" evidence="1">
    <location>
        <begin position="1"/>
        <end position="21"/>
    </location>
</feature>
<comment type="caution">
    <text evidence="2">The sequence shown here is derived from an EMBL/GenBank/DDBJ whole genome shotgun (WGS) entry which is preliminary data.</text>
</comment>
<evidence type="ECO:0000313" key="3">
    <source>
        <dbReference type="Proteomes" id="UP001250662"/>
    </source>
</evidence>
<evidence type="ECO:0000313" key="2">
    <source>
        <dbReference type="EMBL" id="MDT0620469.1"/>
    </source>
</evidence>
<keyword evidence="1" id="KW-0732">Signal</keyword>
<dbReference type="PROSITE" id="PS51257">
    <property type="entry name" value="PROKAR_LIPOPROTEIN"/>
    <property type="match status" value="1"/>
</dbReference>
<dbReference type="EMBL" id="JAVRHU010000001">
    <property type="protein sequence ID" value="MDT0620469.1"/>
    <property type="molecule type" value="Genomic_DNA"/>
</dbReference>
<gene>
    <name evidence="2" type="ORF">RM520_02470</name>
</gene>